<keyword evidence="17" id="KW-1185">Reference proteome</keyword>
<evidence type="ECO:0000256" key="5">
    <source>
        <dbReference type="ARBA" id="ARBA00022692"/>
    </source>
</evidence>
<evidence type="ECO:0000256" key="2">
    <source>
        <dbReference type="ARBA" id="ARBA00022448"/>
    </source>
</evidence>
<evidence type="ECO:0000256" key="10">
    <source>
        <dbReference type="ARBA" id="ARBA00023237"/>
    </source>
</evidence>
<dbReference type="SUPFAM" id="SSF56935">
    <property type="entry name" value="Porins"/>
    <property type="match status" value="1"/>
</dbReference>
<keyword evidence="8 12" id="KW-0798">TonB box</keyword>
<evidence type="ECO:0000256" key="11">
    <source>
        <dbReference type="PROSITE-ProRule" id="PRU01360"/>
    </source>
</evidence>
<dbReference type="PANTHER" id="PTHR32552:SF81">
    <property type="entry name" value="TONB-DEPENDENT OUTER MEMBRANE RECEPTOR"/>
    <property type="match status" value="1"/>
</dbReference>
<keyword evidence="2 11" id="KW-0813">Transport</keyword>
<evidence type="ECO:0000313" key="17">
    <source>
        <dbReference type="Proteomes" id="UP001556118"/>
    </source>
</evidence>
<evidence type="ECO:0000256" key="4">
    <source>
        <dbReference type="ARBA" id="ARBA00022496"/>
    </source>
</evidence>
<evidence type="ECO:0000313" key="16">
    <source>
        <dbReference type="EMBL" id="MEW9853871.1"/>
    </source>
</evidence>
<feature type="signal peptide" evidence="13">
    <location>
        <begin position="1"/>
        <end position="25"/>
    </location>
</feature>
<evidence type="ECO:0000256" key="1">
    <source>
        <dbReference type="ARBA" id="ARBA00004571"/>
    </source>
</evidence>
<reference evidence="16 17" key="1">
    <citation type="submission" date="2024-06" db="EMBL/GenBank/DDBJ databases">
        <title>Novosphingobium rhizovicinus M1R2S20.</title>
        <authorList>
            <person name="Sun J.-Q."/>
        </authorList>
    </citation>
    <scope>NUCLEOTIDE SEQUENCE [LARGE SCALE GENOMIC DNA]</scope>
    <source>
        <strain evidence="16 17">M1R2S20</strain>
    </source>
</reference>
<keyword evidence="10 11" id="KW-0998">Cell outer membrane</keyword>
<organism evidence="16 17">
    <name type="scientific">Novosphingobium rhizovicinum</name>
    <dbReference type="NCBI Taxonomy" id="3228928"/>
    <lineage>
        <taxon>Bacteria</taxon>
        <taxon>Pseudomonadati</taxon>
        <taxon>Pseudomonadota</taxon>
        <taxon>Alphaproteobacteria</taxon>
        <taxon>Sphingomonadales</taxon>
        <taxon>Sphingomonadaceae</taxon>
        <taxon>Novosphingobium</taxon>
    </lineage>
</organism>
<gene>
    <name evidence="16" type="ORF">ABUH87_01570</name>
</gene>
<feature type="domain" description="TonB-dependent receptor-like beta-barrel" evidence="14">
    <location>
        <begin position="327"/>
        <end position="762"/>
    </location>
</feature>
<dbReference type="Pfam" id="PF07715">
    <property type="entry name" value="Plug"/>
    <property type="match status" value="1"/>
</dbReference>
<dbReference type="Proteomes" id="UP001556118">
    <property type="component" value="Unassembled WGS sequence"/>
</dbReference>
<feature type="chain" id="PRO_5047340620" evidence="13">
    <location>
        <begin position="26"/>
        <end position="800"/>
    </location>
</feature>
<keyword evidence="9 11" id="KW-0472">Membrane</keyword>
<evidence type="ECO:0000259" key="15">
    <source>
        <dbReference type="Pfam" id="PF07715"/>
    </source>
</evidence>
<keyword evidence="16" id="KW-0675">Receptor</keyword>
<name>A0ABV3R717_9SPHN</name>
<dbReference type="InterPro" id="IPR036942">
    <property type="entry name" value="Beta-barrel_TonB_sf"/>
</dbReference>
<keyword evidence="4" id="KW-0410">Iron transport</keyword>
<dbReference type="InterPro" id="IPR012910">
    <property type="entry name" value="Plug_dom"/>
</dbReference>
<evidence type="ECO:0000256" key="3">
    <source>
        <dbReference type="ARBA" id="ARBA00022452"/>
    </source>
</evidence>
<dbReference type="EMBL" id="JBFNXR010000017">
    <property type="protein sequence ID" value="MEW9853871.1"/>
    <property type="molecule type" value="Genomic_DNA"/>
</dbReference>
<evidence type="ECO:0000256" key="8">
    <source>
        <dbReference type="ARBA" id="ARBA00023077"/>
    </source>
</evidence>
<sequence>MSNVRHSLGLAVSLFALAAPAGAAAQETGRGVGASSQDAAALDAIVVTARRREESLLDVPVAVSAISAQALADAHVTDVTQIAQMTPQVLIAPASGGGGGTISIRGVGSSYLDPGIEQSVGVLVDNVSVGRGRFILASQFDLQQVEILKGPQALFFGKNSPAGVISITSASPTRDLQGMVRAGYEFEAEEKYVEAFISGPLNEQLGFRVAGKFSDINGWLKNVASGGANPIYPFPIPGPSTGDAPAYKSYSGRVTLRWEPSSDFDATFKFSGSHLSGNGDDYIEGFCAPPALALGQLSTTNLATGQQVFDPNSDCRLDQVRAQGALPPEVLNNWPGARDGRSYNKLTTYIGSLALNYRIEDVTLTSVSGYTKLKGRNLGFYDLTSFASVASYLVEDTRTWSQELRVSTDYDGPINLTAGGFFEDAKRYNTFQPILGFVGFDPANGNSAYTYENRWDNSGRTIAAFAQLRWSVLENLELAGGARYTNEKKKIAGGNLYSNLLGQAFGLLPVGQTIRESLSFSNWSPEITLTYKPADNLMTYVAYKTGFKSGGLSTPATISAIYGADPSLLAFNPEKSKGFEAGIKGETRDRRLRFDLVAYRYTFDDLQLTSFEPRLIAYFIKNAGRSRTSGVETSVAAQLTPELGVHASGSYNKAKYLSFPNAQCYLKIVGTPACTNGFYDRSGQPLPRAPKWTFNFGGDYEKTIGSSLKAGLNAEAVYTGKFFTDEQGAPDGFVDDFWRLNASARLADIDDRWELALIGRNLTNEYYQLVSNDKTFATPGEYGGFTLRPREVVVQGTFRF</sequence>
<dbReference type="InterPro" id="IPR039426">
    <property type="entry name" value="TonB-dep_rcpt-like"/>
</dbReference>
<proteinExistence type="inferred from homology"/>
<keyword evidence="3 11" id="KW-1134">Transmembrane beta strand</keyword>
<evidence type="ECO:0000256" key="7">
    <source>
        <dbReference type="ARBA" id="ARBA00023065"/>
    </source>
</evidence>
<evidence type="ECO:0000256" key="12">
    <source>
        <dbReference type="RuleBase" id="RU003357"/>
    </source>
</evidence>
<dbReference type="RefSeq" id="WP_367768345.1">
    <property type="nucleotide sequence ID" value="NZ_JBFNXR010000017.1"/>
</dbReference>
<keyword evidence="7" id="KW-0406">Ion transport</keyword>
<evidence type="ECO:0000259" key="14">
    <source>
        <dbReference type="Pfam" id="PF00593"/>
    </source>
</evidence>
<feature type="domain" description="TonB-dependent receptor plug" evidence="15">
    <location>
        <begin position="56"/>
        <end position="164"/>
    </location>
</feature>
<dbReference type="Pfam" id="PF00593">
    <property type="entry name" value="TonB_dep_Rec_b-barrel"/>
    <property type="match status" value="1"/>
</dbReference>
<comment type="caution">
    <text evidence="16">The sequence shown here is derived from an EMBL/GenBank/DDBJ whole genome shotgun (WGS) entry which is preliminary data.</text>
</comment>
<evidence type="ECO:0000256" key="13">
    <source>
        <dbReference type="SAM" id="SignalP"/>
    </source>
</evidence>
<evidence type="ECO:0000256" key="6">
    <source>
        <dbReference type="ARBA" id="ARBA00023004"/>
    </source>
</evidence>
<protein>
    <submittedName>
        <fullName evidence="16">TonB-dependent receptor</fullName>
    </submittedName>
</protein>
<keyword evidence="13" id="KW-0732">Signal</keyword>
<comment type="subcellular location">
    <subcellularLocation>
        <location evidence="1 11">Cell outer membrane</location>
        <topology evidence="1 11">Multi-pass membrane protein</topology>
    </subcellularLocation>
</comment>
<evidence type="ECO:0000256" key="9">
    <source>
        <dbReference type="ARBA" id="ARBA00023136"/>
    </source>
</evidence>
<dbReference type="CDD" id="cd01347">
    <property type="entry name" value="ligand_gated_channel"/>
    <property type="match status" value="1"/>
</dbReference>
<dbReference type="PANTHER" id="PTHR32552">
    <property type="entry name" value="FERRICHROME IRON RECEPTOR-RELATED"/>
    <property type="match status" value="1"/>
</dbReference>
<keyword evidence="6" id="KW-0408">Iron</keyword>
<accession>A0ABV3R717</accession>
<keyword evidence="5 11" id="KW-0812">Transmembrane</keyword>
<dbReference type="Gene3D" id="2.40.170.20">
    <property type="entry name" value="TonB-dependent receptor, beta-barrel domain"/>
    <property type="match status" value="1"/>
</dbReference>
<dbReference type="PROSITE" id="PS52016">
    <property type="entry name" value="TONB_DEPENDENT_REC_3"/>
    <property type="match status" value="1"/>
</dbReference>
<dbReference type="InterPro" id="IPR000531">
    <property type="entry name" value="Beta-barrel_TonB"/>
</dbReference>
<comment type="similarity">
    <text evidence="11 12">Belongs to the TonB-dependent receptor family.</text>
</comment>